<keyword evidence="2" id="KW-1185">Reference proteome</keyword>
<reference evidence="1 2" key="1">
    <citation type="journal article" date="2015" name="Genome Biol. Evol.">
        <title>Comparative Genomics of a Bacterivorous Green Alga Reveals Evolutionary Causalities and Consequences of Phago-Mixotrophic Mode of Nutrition.</title>
        <authorList>
            <person name="Burns J.A."/>
            <person name="Paasch A."/>
            <person name="Narechania A."/>
            <person name="Kim E."/>
        </authorList>
    </citation>
    <scope>NUCLEOTIDE SEQUENCE [LARGE SCALE GENOMIC DNA]</scope>
    <source>
        <strain evidence="1 2">PLY_AMNH</strain>
    </source>
</reference>
<organism evidence="1 2">
    <name type="scientific">Cymbomonas tetramitiformis</name>
    <dbReference type="NCBI Taxonomy" id="36881"/>
    <lineage>
        <taxon>Eukaryota</taxon>
        <taxon>Viridiplantae</taxon>
        <taxon>Chlorophyta</taxon>
        <taxon>Pyramimonadophyceae</taxon>
        <taxon>Pyramimonadales</taxon>
        <taxon>Pyramimonadaceae</taxon>
        <taxon>Cymbomonas</taxon>
    </lineage>
</organism>
<name>A0AAE0GCU7_9CHLO</name>
<protein>
    <submittedName>
        <fullName evidence="1">Uncharacterized protein</fullName>
    </submittedName>
</protein>
<gene>
    <name evidence="1" type="ORF">CYMTET_16117</name>
</gene>
<evidence type="ECO:0000313" key="2">
    <source>
        <dbReference type="Proteomes" id="UP001190700"/>
    </source>
</evidence>
<dbReference type="EMBL" id="LGRX02007032">
    <property type="protein sequence ID" value="KAK3275769.1"/>
    <property type="molecule type" value="Genomic_DNA"/>
</dbReference>
<dbReference type="Proteomes" id="UP001190700">
    <property type="component" value="Unassembled WGS sequence"/>
</dbReference>
<accession>A0AAE0GCU7</accession>
<dbReference type="AlphaFoldDB" id="A0AAE0GCU7"/>
<feature type="non-terminal residue" evidence="1">
    <location>
        <position position="68"/>
    </location>
</feature>
<sequence length="68" mass="7375">MAASEATESRTWKCAPYPDSLKAQSTSYNIVSAVSEILDNSVEATIHKSETACIEIDIDAKARTLSVR</sequence>
<proteinExistence type="predicted"/>
<comment type="caution">
    <text evidence="1">The sequence shown here is derived from an EMBL/GenBank/DDBJ whole genome shotgun (WGS) entry which is preliminary data.</text>
</comment>
<evidence type="ECO:0000313" key="1">
    <source>
        <dbReference type="EMBL" id="KAK3275769.1"/>
    </source>
</evidence>